<keyword evidence="3" id="KW-1185">Reference proteome</keyword>
<proteinExistence type="predicted"/>
<name>A0A975SXT6_9ACTN</name>
<feature type="coiled-coil region" evidence="1">
    <location>
        <begin position="18"/>
        <end position="59"/>
    </location>
</feature>
<dbReference type="EMBL" id="CP077062">
    <property type="protein sequence ID" value="QWZ07224.1"/>
    <property type="molecule type" value="Genomic_DNA"/>
</dbReference>
<dbReference type="Proteomes" id="UP000683575">
    <property type="component" value="Chromosome"/>
</dbReference>
<accession>A0A975SXT6</accession>
<reference evidence="2" key="1">
    <citation type="submission" date="2021-06" db="EMBL/GenBank/DDBJ databases">
        <title>Complete genome sequence of Nocardioides sp. G188.</title>
        <authorList>
            <person name="Im W.-T."/>
        </authorList>
    </citation>
    <scope>NUCLEOTIDE SEQUENCE</scope>
    <source>
        <strain evidence="2">G188</strain>
    </source>
</reference>
<dbReference type="KEGG" id="nps:KRR39_17350"/>
<sequence length="186" mass="21282">MGAEPDPRGIVTESRGEVQMLREELRLCRLELAQVREENEAVREKQARLRRARARAQRESTILAKALVDVLYRETRRRARAAWWQRGRGDVTPEEWRQIQVLRQSGLFRPVWYLRRNLTVAKLAVDPALHFLRDGHSQGRDPGPDFDLLGYLDTHPELRESGENALLHALEVGDAPEPRSGPAAPA</sequence>
<dbReference type="RefSeq" id="WP_216938735.1">
    <property type="nucleotide sequence ID" value="NZ_CP077062.1"/>
</dbReference>
<gene>
    <name evidence="2" type="ORF">KRR39_17350</name>
</gene>
<evidence type="ECO:0000256" key="1">
    <source>
        <dbReference type="SAM" id="Coils"/>
    </source>
</evidence>
<dbReference type="AlphaFoldDB" id="A0A975SXT6"/>
<evidence type="ECO:0000313" key="3">
    <source>
        <dbReference type="Proteomes" id="UP000683575"/>
    </source>
</evidence>
<keyword evidence="1" id="KW-0175">Coiled coil</keyword>
<protein>
    <submittedName>
        <fullName evidence="2">Uncharacterized protein</fullName>
    </submittedName>
</protein>
<evidence type="ECO:0000313" key="2">
    <source>
        <dbReference type="EMBL" id="QWZ07224.1"/>
    </source>
</evidence>
<organism evidence="2 3">
    <name type="scientific">Nocardioides panacis</name>
    <dbReference type="NCBI Taxonomy" id="2849501"/>
    <lineage>
        <taxon>Bacteria</taxon>
        <taxon>Bacillati</taxon>
        <taxon>Actinomycetota</taxon>
        <taxon>Actinomycetes</taxon>
        <taxon>Propionibacteriales</taxon>
        <taxon>Nocardioidaceae</taxon>
        <taxon>Nocardioides</taxon>
    </lineage>
</organism>